<evidence type="ECO:0000313" key="4">
    <source>
        <dbReference type="EMBL" id="WKW14430.1"/>
    </source>
</evidence>
<dbReference type="KEGG" id="pspc:Strain318_000775"/>
<feature type="compositionally biased region" description="Low complexity" evidence="1">
    <location>
        <begin position="42"/>
        <end position="55"/>
    </location>
</feature>
<evidence type="ECO:0000313" key="5">
    <source>
        <dbReference type="Proteomes" id="UP001229955"/>
    </source>
</evidence>
<evidence type="ECO:0000256" key="1">
    <source>
        <dbReference type="SAM" id="MobiDB-lite"/>
    </source>
</evidence>
<dbReference type="AlphaFoldDB" id="A0AA49Q4S4"/>
<dbReference type="RefSeq" id="WP_367887218.1">
    <property type="nucleotide sequence ID" value="NZ_CP130612.1"/>
</dbReference>
<evidence type="ECO:0000313" key="3">
    <source>
        <dbReference type="EMBL" id="WKW11520.1"/>
    </source>
</evidence>
<accession>A0AA49Q4S4</accession>
<keyword evidence="2" id="KW-0732">Signal</keyword>
<organism evidence="3">
    <name type="scientific">Pseudogemmatithrix spongiicola</name>
    <dbReference type="NCBI Taxonomy" id="3062599"/>
    <lineage>
        <taxon>Bacteria</taxon>
        <taxon>Pseudomonadati</taxon>
        <taxon>Gemmatimonadota</taxon>
        <taxon>Gemmatimonadia</taxon>
        <taxon>Gemmatimonadales</taxon>
        <taxon>Gemmatimonadaceae</taxon>
        <taxon>Pseudogemmatithrix</taxon>
    </lineage>
</organism>
<dbReference type="EMBL" id="CP130612">
    <property type="protein sequence ID" value="WKW11520.1"/>
    <property type="molecule type" value="Genomic_DNA"/>
</dbReference>
<dbReference type="PROSITE" id="PS51257">
    <property type="entry name" value="PROKAR_LIPOPROTEIN"/>
    <property type="match status" value="1"/>
</dbReference>
<gene>
    <name evidence="3" type="ORF">Strain138_000775</name>
    <name evidence="4" type="ORF">Strain318_000775</name>
</gene>
<dbReference type="Proteomes" id="UP001229955">
    <property type="component" value="Chromosome"/>
</dbReference>
<feature type="region of interest" description="Disordered" evidence="1">
    <location>
        <begin position="40"/>
        <end position="84"/>
    </location>
</feature>
<sequence>MLKNSIRQSVFALAVVAVAACGGGDSSEAAREIELAPADSGAALSDAPAQTAAPAAPTPATPAPARSTAAARPTTSTPAAATARTGALSAGATLALASGSRICTNTHKVGDRFTATTTADVQATNGVTIPAGSEVTLEVVESARGQNGRDNVKLAFKPVSISVRGASSNLTADVTRVAALEYDRVQSNTTQAGKVAAGAAVGAIAGQVAGRDTKSTVIGAAVGAAAGGAVAAATTDYHGCLAANAALTITLTEQLTVRG</sequence>
<reference evidence="3" key="1">
    <citation type="submission" date="2023-07" db="EMBL/GenBank/DDBJ databases">
        <authorList>
            <person name="Haufschild T."/>
            <person name="Kallscheuer N."/>
            <person name="Hammer J."/>
            <person name="Kohn T."/>
            <person name="Kabuu M."/>
            <person name="Jogler M."/>
            <person name="Wohfarth N."/>
            <person name="Heuer A."/>
            <person name="Rohde M."/>
            <person name="van Teeseling M.C.F."/>
            <person name="Jogler C."/>
        </authorList>
    </citation>
    <scope>NUCLEOTIDE SEQUENCE</scope>
    <source>
        <strain evidence="3">Strain 138</strain>
        <strain evidence="4">Strain 318</strain>
    </source>
</reference>
<evidence type="ECO:0000256" key="2">
    <source>
        <dbReference type="SAM" id="SignalP"/>
    </source>
</evidence>
<evidence type="ECO:0008006" key="6">
    <source>
        <dbReference type="Google" id="ProtNLM"/>
    </source>
</evidence>
<name>A0AA49Q4S4_9BACT</name>
<proteinExistence type="predicted"/>
<dbReference type="EMBL" id="CP130613">
    <property type="protein sequence ID" value="WKW14430.1"/>
    <property type="molecule type" value="Genomic_DNA"/>
</dbReference>
<feature type="chain" id="PRO_5041290795" description="YMGG-like Gly-zipper domain-containing protein" evidence="2">
    <location>
        <begin position="20"/>
        <end position="259"/>
    </location>
</feature>
<keyword evidence="5" id="KW-1185">Reference proteome</keyword>
<accession>A0AA49Q7U8</accession>
<feature type="signal peptide" evidence="2">
    <location>
        <begin position="1"/>
        <end position="19"/>
    </location>
</feature>
<feature type="compositionally biased region" description="Low complexity" evidence="1">
    <location>
        <begin position="63"/>
        <end position="84"/>
    </location>
</feature>
<protein>
    <recommendedName>
        <fullName evidence="6">YMGG-like Gly-zipper domain-containing protein</fullName>
    </recommendedName>
</protein>